<feature type="compositionally biased region" description="Acidic residues" evidence="6">
    <location>
        <begin position="111"/>
        <end position="120"/>
    </location>
</feature>
<evidence type="ECO:0000256" key="1">
    <source>
        <dbReference type="ARBA" id="ARBA00004651"/>
    </source>
</evidence>
<keyword evidence="10" id="KW-1185">Reference proteome</keyword>
<dbReference type="Proteomes" id="UP001595816">
    <property type="component" value="Unassembled WGS sequence"/>
</dbReference>
<evidence type="ECO:0000256" key="3">
    <source>
        <dbReference type="ARBA" id="ARBA00022692"/>
    </source>
</evidence>
<gene>
    <name evidence="9" type="ORF">ACFOZ4_06545</name>
</gene>
<protein>
    <submittedName>
        <fullName evidence="9">DUF3817 domain-containing protein</fullName>
    </submittedName>
</protein>
<evidence type="ECO:0000256" key="6">
    <source>
        <dbReference type="SAM" id="MobiDB-lite"/>
    </source>
</evidence>
<evidence type="ECO:0000256" key="5">
    <source>
        <dbReference type="ARBA" id="ARBA00023136"/>
    </source>
</evidence>
<dbReference type="PANTHER" id="PTHR40077">
    <property type="entry name" value="MEMBRANE PROTEIN-RELATED"/>
    <property type="match status" value="1"/>
</dbReference>
<name>A0ABV8LKD3_9ACTN</name>
<dbReference type="NCBIfam" id="TIGR03954">
    <property type="entry name" value="integ_memb_HG"/>
    <property type="match status" value="1"/>
</dbReference>
<feature type="transmembrane region" description="Helical" evidence="7">
    <location>
        <begin position="41"/>
        <end position="61"/>
    </location>
</feature>
<feature type="region of interest" description="Disordered" evidence="6">
    <location>
        <begin position="98"/>
        <end position="120"/>
    </location>
</feature>
<evidence type="ECO:0000256" key="4">
    <source>
        <dbReference type="ARBA" id="ARBA00022989"/>
    </source>
</evidence>
<evidence type="ECO:0000259" key="8">
    <source>
        <dbReference type="Pfam" id="PF12823"/>
    </source>
</evidence>
<keyword evidence="2" id="KW-1003">Cell membrane</keyword>
<evidence type="ECO:0000313" key="9">
    <source>
        <dbReference type="EMBL" id="MFC4130259.1"/>
    </source>
</evidence>
<dbReference type="EMBL" id="JBHSAY010000005">
    <property type="protein sequence ID" value="MFC4130259.1"/>
    <property type="molecule type" value="Genomic_DNA"/>
</dbReference>
<dbReference type="InterPro" id="IPR023845">
    <property type="entry name" value="DUF3817_TM"/>
</dbReference>
<feature type="domain" description="DUF3817" evidence="8">
    <location>
        <begin position="6"/>
        <end position="91"/>
    </location>
</feature>
<keyword evidence="5 7" id="KW-0472">Membrane</keyword>
<evidence type="ECO:0000313" key="10">
    <source>
        <dbReference type="Proteomes" id="UP001595816"/>
    </source>
</evidence>
<keyword evidence="3 7" id="KW-0812">Transmembrane</keyword>
<evidence type="ECO:0000256" key="2">
    <source>
        <dbReference type="ARBA" id="ARBA00022475"/>
    </source>
</evidence>
<accession>A0ABV8LKD3</accession>
<sequence>MKAAHTRYRVAAYVVGVMLLVLVLIAMPIKYIGHDSAPVQIIGPIHGWLFAIYLVITFDLARRTDWPLKRTLSVMIAGTIPFLSFVVERKVGGWLAVPSEGAQPTAQPATSEDEADRAAV</sequence>
<dbReference type="Pfam" id="PF12823">
    <property type="entry name" value="DUF3817"/>
    <property type="match status" value="1"/>
</dbReference>
<dbReference type="RefSeq" id="WP_253758219.1">
    <property type="nucleotide sequence ID" value="NZ_JAMZDZ010000001.1"/>
</dbReference>
<feature type="transmembrane region" description="Helical" evidence="7">
    <location>
        <begin position="12"/>
        <end position="29"/>
    </location>
</feature>
<comment type="subcellular location">
    <subcellularLocation>
        <location evidence="1">Cell membrane</location>
        <topology evidence="1">Multi-pass membrane protein</topology>
    </subcellularLocation>
</comment>
<comment type="caution">
    <text evidence="9">The sequence shown here is derived from an EMBL/GenBank/DDBJ whole genome shotgun (WGS) entry which is preliminary data.</text>
</comment>
<dbReference type="PANTHER" id="PTHR40077:SF2">
    <property type="entry name" value="MEMBRANE PROTEIN"/>
    <property type="match status" value="1"/>
</dbReference>
<organism evidence="9 10">
    <name type="scientific">Hamadaea flava</name>
    <dbReference type="NCBI Taxonomy" id="1742688"/>
    <lineage>
        <taxon>Bacteria</taxon>
        <taxon>Bacillati</taxon>
        <taxon>Actinomycetota</taxon>
        <taxon>Actinomycetes</taxon>
        <taxon>Micromonosporales</taxon>
        <taxon>Micromonosporaceae</taxon>
        <taxon>Hamadaea</taxon>
    </lineage>
</organism>
<evidence type="ECO:0000256" key="7">
    <source>
        <dbReference type="SAM" id="Phobius"/>
    </source>
</evidence>
<reference evidence="10" key="1">
    <citation type="journal article" date="2019" name="Int. J. Syst. Evol. Microbiol.">
        <title>The Global Catalogue of Microorganisms (GCM) 10K type strain sequencing project: providing services to taxonomists for standard genome sequencing and annotation.</title>
        <authorList>
            <consortium name="The Broad Institute Genomics Platform"/>
            <consortium name="The Broad Institute Genome Sequencing Center for Infectious Disease"/>
            <person name="Wu L."/>
            <person name="Ma J."/>
        </authorList>
    </citation>
    <scope>NUCLEOTIDE SEQUENCE [LARGE SCALE GENOMIC DNA]</scope>
    <source>
        <strain evidence="10">CGMCC 4.7289</strain>
    </source>
</reference>
<keyword evidence="4 7" id="KW-1133">Transmembrane helix</keyword>
<proteinExistence type="predicted"/>